<comment type="subcellular location">
    <subcellularLocation>
        <location evidence="1">Cell membrane</location>
        <topology evidence="1">Multi-pass membrane protein</topology>
    </subcellularLocation>
</comment>
<keyword evidence="4 7" id="KW-0812">Transmembrane</keyword>
<evidence type="ECO:0000313" key="10">
    <source>
        <dbReference type="Proteomes" id="UP000295632"/>
    </source>
</evidence>
<evidence type="ECO:0000313" key="9">
    <source>
        <dbReference type="EMBL" id="TDQ40797.1"/>
    </source>
</evidence>
<evidence type="ECO:0000256" key="6">
    <source>
        <dbReference type="ARBA" id="ARBA00023136"/>
    </source>
</evidence>
<dbReference type="SUPFAM" id="SSF103473">
    <property type="entry name" value="MFS general substrate transporter"/>
    <property type="match status" value="1"/>
</dbReference>
<feature type="transmembrane region" description="Helical" evidence="7">
    <location>
        <begin position="370"/>
        <end position="390"/>
    </location>
</feature>
<evidence type="ECO:0000256" key="7">
    <source>
        <dbReference type="SAM" id="Phobius"/>
    </source>
</evidence>
<evidence type="ECO:0000256" key="4">
    <source>
        <dbReference type="ARBA" id="ARBA00022692"/>
    </source>
</evidence>
<dbReference type="InterPro" id="IPR011701">
    <property type="entry name" value="MFS"/>
</dbReference>
<dbReference type="PANTHER" id="PTHR43266:SF8">
    <property type="entry name" value="MACROLIDE-EFFLUX PROTEIN"/>
    <property type="match status" value="1"/>
</dbReference>
<evidence type="ECO:0000256" key="3">
    <source>
        <dbReference type="ARBA" id="ARBA00022475"/>
    </source>
</evidence>
<dbReference type="EMBL" id="SNYJ01000005">
    <property type="protein sequence ID" value="TDQ40797.1"/>
    <property type="molecule type" value="Genomic_DNA"/>
</dbReference>
<feature type="domain" description="Major facilitator superfamily (MFS) profile" evidence="8">
    <location>
        <begin position="9"/>
        <end position="395"/>
    </location>
</feature>
<feature type="transmembrane region" description="Helical" evidence="7">
    <location>
        <begin position="162"/>
        <end position="186"/>
    </location>
</feature>
<feature type="transmembrane region" description="Helical" evidence="7">
    <location>
        <begin position="99"/>
        <end position="116"/>
    </location>
</feature>
<dbReference type="GO" id="GO:0022857">
    <property type="term" value="F:transmembrane transporter activity"/>
    <property type="evidence" value="ECO:0007669"/>
    <property type="project" value="InterPro"/>
</dbReference>
<dbReference type="PANTHER" id="PTHR43266">
    <property type="entry name" value="MACROLIDE-EFFLUX PROTEIN"/>
    <property type="match status" value="1"/>
</dbReference>
<keyword evidence="2" id="KW-0813">Transport</keyword>
<feature type="transmembrane region" description="Helical" evidence="7">
    <location>
        <begin position="344"/>
        <end position="364"/>
    </location>
</feature>
<name>A0A4V3D5N6_9BACI</name>
<dbReference type="Gene3D" id="1.20.1250.20">
    <property type="entry name" value="MFS general substrate transporter like domains"/>
    <property type="match status" value="1"/>
</dbReference>
<evidence type="ECO:0000259" key="8">
    <source>
        <dbReference type="PROSITE" id="PS50850"/>
    </source>
</evidence>
<keyword evidence="6 7" id="KW-0472">Membrane</keyword>
<feature type="transmembrane region" description="Helical" evidence="7">
    <location>
        <begin position="312"/>
        <end position="332"/>
    </location>
</feature>
<feature type="transmembrane region" description="Helical" evidence="7">
    <location>
        <begin position="46"/>
        <end position="68"/>
    </location>
</feature>
<organism evidence="9 10">
    <name type="scientific">Aureibacillus halotolerans</name>
    <dbReference type="NCBI Taxonomy" id="1508390"/>
    <lineage>
        <taxon>Bacteria</taxon>
        <taxon>Bacillati</taxon>
        <taxon>Bacillota</taxon>
        <taxon>Bacilli</taxon>
        <taxon>Bacillales</taxon>
        <taxon>Bacillaceae</taxon>
        <taxon>Aureibacillus</taxon>
    </lineage>
</organism>
<gene>
    <name evidence="9" type="ORF">EV213_105143</name>
</gene>
<keyword evidence="5 7" id="KW-1133">Transmembrane helix</keyword>
<dbReference type="OrthoDB" id="2942684at2"/>
<reference evidence="9 10" key="1">
    <citation type="submission" date="2019-03" db="EMBL/GenBank/DDBJ databases">
        <title>Genomic Encyclopedia of Type Strains, Phase IV (KMG-IV): sequencing the most valuable type-strain genomes for metagenomic binning, comparative biology and taxonomic classification.</title>
        <authorList>
            <person name="Goeker M."/>
        </authorList>
    </citation>
    <scope>NUCLEOTIDE SEQUENCE [LARGE SCALE GENOMIC DNA]</scope>
    <source>
        <strain evidence="9 10">DSM 28697</strain>
    </source>
</reference>
<keyword evidence="3" id="KW-1003">Cell membrane</keyword>
<dbReference type="AlphaFoldDB" id="A0A4V3D5N6"/>
<feature type="transmembrane region" description="Helical" evidence="7">
    <location>
        <begin position="283"/>
        <end position="306"/>
    </location>
</feature>
<evidence type="ECO:0000256" key="1">
    <source>
        <dbReference type="ARBA" id="ARBA00004651"/>
    </source>
</evidence>
<sequence>MKPLFSNKVFLLVMASDFLQNMGIWIRNMALLFYVVAQTNGDPVAVSMLTVAEYAPIFIFSLVGGVLADRWRPKRTMIIGDTLSFASILVILLVIQSGVWQAVFVVTVISAIVSQFSQPSSMKIFKQHVPEEHVKGAMALSQTMMSVFIIAGPMVGTAIYNWFGITASLSSLLVIFALSAIVLSFLPKSKAVTVTEKRSVLADFKEGLVFLKSQRELKILLLIFGVLALGIGLIAPLDVFLITDRLGMDKENLQWLAVSAGVGMLIGSILVGVFSIKLQGRWVVFAGLGFLAITTIVEAWSVWFGLTVSMELLNGISMAFMQTVLSAFMLSAVEERYIGRFNGLMTPVFTGAMLLGTGLSGIYMSVSSLITVYCSAGILFIIAGLIGLNLRMDAPKLDAVIEAKEKDTELNV</sequence>
<dbReference type="InterPro" id="IPR020846">
    <property type="entry name" value="MFS_dom"/>
</dbReference>
<evidence type="ECO:0000256" key="2">
    <source>
        <dbReference type="ARBA" id="ARBA00022448"/>
    </source>
</evidence>
<dbReference type="GO" id="GO:0005886">
    <property type="term" value="C:plasma membrane"/>
    <property type="evidence" value="ECO:0007669"/>
    <property type="project" value="UniProtKB-SubCell"/>
</dbReference>
<feature type="transmembrane region" description="Helical" evidence="7">
    <location>
        <begin position="219"/>
        <end position="243"/>
    </location>
</feature>
<accession>A0A4V3D5N6</accession>
<dbReference type="CDD" id="cd06173">
    <property type="entry name" value="MFS_MefA_like"/>
    <property type="match status" value="1"/>
</dbReference>
<proteinExistence type="predicted"/>
<dbReference type="InterPro" id="IPR036259">
    <property type="entry name" value="MFS_trans_sf"/>
</dbReference>
<feature type="transmembrane region" description="Helical" evidence="7">
    <location>
        <begin position="255"/>
        <end position="276"/>
    </location>
</feature>
<feature type="transmembrane region" description="Helical" evidence="7">
    <location>
        <begin position="9"/>
        <end position="26"/>
    </location>
</feature>
<evidence type="ECO:0000256" key="5">
    <source>
        <dbReference type="ARBA" id="ARBA00022989"/>
    </source>
</evidence>
<protein>
    <submittedName>
        <fullName evidence="9">Putative MFS family arabinose efflux permease</fullName>
    </submittedName>
</protein>
<dbReference type="Pfam" id="PF07690">
    <property type="entry name" value="MFS_1"/>
    <property type="match status" value="1"/>
</dbReference>
<comment type="caution">
    <text evidence="9">The sequence shown here is derived from an EMBL/GenBank/DDBJ whole genome shotgun (WGS) entry which is preliminary data.</text>
</comment>
<dbReference type="Proteomes" id="UP000295632">
    <property type="component" value="Unassembled WGS sequence"/>
</dbReference>
<dbReference type="PROSITE" id="PS50850">
    <property type="entry name" value="MFS"/>
    <property type="match status" value="1"/>
</dbReference>
<keyword evidence="10" id="KW-1185">Reference proteome</keyword>
<dbReference type="RefSeq" id="WP_133579993.1">
    <property type="nucleotide sequence ID" value="NZ_SNYJ01000005.1"/>
</dbReference>